<dbReference type="Gene3D" id="2.60.120.470">
    <property type="entry name" value="PITH domain"/>
    <property type="match status" value="1"/>
</dbReference>
<dbReference type="InterPro" id="IPR045099">
    <property type="entry name" value="PITH1-like"/>
</dbReference>
<name>A0A835YDK1_9CHLO</name>
<comment type="caution">
    <text evidence="4">The sequence shown here is derived from an EMBL/GenBank/DDBJ whole genome shotgun (WGS) entry which is preliminary data.</text>
</comment>
<reference evidence="4" key="1">
    <citation type="journal article" date="2020" name="bioRxiv">
        <title>Comparative genomics of Chlamydomonas.</title>
        <authorList>
            <person name="Craig R.J."/>
            <person name="Hasan A.R."/>
            <person name="Ness R.W."/>
            <person name="Keightley P.D."/>
        </authorList>
    </citation>
    <scope>NUCLEOTIDE SEQUENCE</scope>
    <source>
        <strain evidence="4">CCAP 11/70</strain>
    </source>
</reference>
<dbReference type="AlphaFoldDB" id="A0A835YDK1"/>
<dbReference type="PANTHER" id="PTHR12175">
    <property type="entry name" value="AD039 HT014 THIOREDOXIN FAMILY TRP26"/>
    <property type="match status" value="1"/>
</dbReference>
<dbReference type="InterPro" id="IPR008979">
    <property type="entry name" value="Galactose-bd-like_sf"/>
</dbReference>
<feature type="region of interest" description="Disordered" evidence="2">
    <location>
        <begin position="196"/>
        <end position="216"/>
    </location>
</feature>
<protein>
    <recommendedName>
        <fullName evidence="3">PITH domain-containing protein</fullName>
    </recommendedName>
</protein>
<sequence>MPPPSKACCAHDHDCEASDCGVAYSLYKHVAVEQVRCLNEATPGSCRSVLRPWHERLRDSPDGPLRSNEDDDEQELLLHIPFDGAVKLKAISLISRGAPGTAPSRMAAFVNRDDLDFSTAASLPPVQEWELSPDGDPRGIIEYPTQASRFTGVHSLDLLLSGASAGAVHVEVAFLGLKGEFTERKRQAVEAVYEARPVPDDSNKVPGTGRGADWQA</sequence>
<dbReference type="InterPro" id="IPR010400">
    <property type="entry name" value="PITH_dom"/>
</dbReference>
<dbReference type="Pfam" id="PF06201">
    <property type="entry name" value="PITH"/>
    <property type="match status" value="1"/>
</dbReference>
<dbReference type="InterPro" id="IPR037047">
    <property type="entry name" value="PITH_dom_sf"/>
</dbReference>
<dbReference type="PANTHER" id="PTHR12175:SF1">
    <property type="entry name" value="PITH DOMAIN-CONTAINING PROTEIN 1"/>
    <property type="match status" value="1"/>
</dbReference>
<evidence type="ECO:0000256" key="1">
    <source>
        <dbReference type="ARBA" id="ARBA00025788"/>
    </source>
</evidence>
<keyword evidence="5" id="KW-1185">Reference proteome</keyword>
<dbReference type="SUPFAM" id="SSF49785">
    <property type="entry name" value="Galactose-binding domain-like"/>
    <property type="match status" value="1"/>
</dbReference>
<proteinExistence type="inferred from homology"/>
<evidence type="ECO:0000313" key="5">
    <source>
        <dbReference type="Proteomes" id="UP000612055"/>
    </source>
</evidence>
<gene>
    <name evidence="4" type="ORF">HYH03_002672</name>
</gene>
<evidence type="ECO:0000256" key="2">
    <source>
        <dbReference type="SAM" id="MobiDB-lite"/>
    </source>
</evidence>
<dbReference type="EMBL" id="JAEHOE010000006">
    <property type="protein sequence ID" value="KAG2499739.1"/>
    <property type="molecule type" value="Genomic_DNA"/>
</dbReference>
<organism evidence="4 5">
    <name type="scientific">Edaphochlamys debaryana</name>
    <dbReference type="NCBI Taxonomy" id="47281"/>
    <lineage>
        <taxon>Eukaryota</taxon>
        <taxon>Viridiplantae</taxon>
        <taxon>Chlorophyta</taxon>
        <taxon>core chlorophytes</taxon>
        <taxon>Chlorophyceae</taxon>
        <taxon>CS clade</taxon>
        <taxon>Chlamydomonadales</taxon>
        <taxon>Chlamydomonadales incertae sedis</taxon>
        <taxon>Edaphochlamys</taxon>
    </lineage>
</organism>
<accession>A0A835YDK1</accession>
<evidence type="ECO:0000259" key="3">
    <source>
        <dbReference type="PROSITE" id="PS51532"/>
    </source>
</evidence>
<dbReference type="Proteomes" id="UP000612055">
    <property type="component" value="Unassembled WGS sequence"/>
</dbReference>
<dbReference type="OrthoDB" id="2635at2759"/>
<evidence type="ECO:0000313" key="4">
    <source>
        <dbReference type="EMBL" id="KAG2499739.1"/>
    </source>
</evidence>
<comment type="similarity">
    <text evidence="1">Belongs to the PITHD1 family.</text>
</comment>
<dbReference type="PROSITE" id="PS51532">
    <property type="entry name" value="PITH"/>
    <property type="match status" value="1"/>
</dbReference>
<feature type="domain" description="PITH" evidence="3">
    <location>
        <begin position="15"/>
        <end position="197"/>
    </location>
</feature>
<dbReference type="GO" id="GO:0005737">
    <property type="term" value="C:cytoplasm"/>
    <property type="evidence" value="ECO:0007669"/>
    <property type="project" value="UniProtKB-ARBA"/>
</dbReference>